<feature type="region of interest" description="Disordered" evidence="1">
    <location>
        <begin position="317"/>
        <end position="497"/>
    </location>
</feature>
<dbReference type="EMBL" id="LSZQ01000011">
    <property type="protein sequence ID" value="KXU37858.1"/>
    <property type="molecule type" value="Genomic_DNA"/>
</dbReference>
<dbReference type="AlphaFoldDB" id="A0A139STC8"/>
<dbReference type="Proteomes" id="UP000070058">
    <property type="component" value="Unassembled WGS sequence"/>
</dbReference>
<proteinExistence type="predicted"/>
<feature type="compositionally biased region" description="Polar residues" evidence="1">
    <location>
        <begin position="372"/>
        <end position="385"/>
    </location>
</feature>
<dbReference type="RefSeq" id="WP_068628339.1">
    <property type="nucleotide sequence ID" value="NZ_LSZQ01000011.1"/>
</dbReference>
<sequence>MSLDLTKLENVRERGACIRAACPACREVGADKKGEHLFICEDGKFGCVANQGEAGREHRRRIYALAGEKKSRLPFLTCYSVRPAGPPKSKPVAEPSPKREVKFPALRRPTAEELATIARVRGWPHADGLEVLAQREMLFTCSLWDDGREWPAWLVTDPTRRNAQARRMDGQVWRSIGSGNAKARSVTGTTAKRCIGASLIGEQTKEVWLMEGTPDLCAAPILAKGVGLDLNTLAFVCMTGAGNDLHAEDLPHFRGKPVVIAVHNDIPRGEGAKAAQRWAAQLRAAGAGPVTGFDFSAYACKDLSDYLALERRAKESAAQVKGRELADAAKEATATKTTVPETKKRDPAGGNAPAIARSPFPNVRNGSGVRANGTQQSLPVESINSPREMVEGLTSPSRSQETNKDARSRGPSREHLVQRWQLAKPQGEQDEAHSKCPRLLPTVDGSSGNRTRPPNVRNGEAQGGSGDSGTRQASPVKAGSVPAGSANGQVQGSPVGGEQGILTSLGATATSIFGYENSWPEFPLCKSA</sequence>
<dbReference type="STRING" id="1548207.AXK11_01510"/>
<name>A0A139STC8_9BACT</name>
<gene>
    <name evidence="2" type="ORF">AXK11_01510</name>
</gene>
<feature type="compositionally biased region" description="Basic and acidic residues" evidence="1">
    <location>
        <begin position="317"/>
        <end position="330"/>
    </location>
</feature>
<reference evidence="3" key="1">
    <citation type="submission" date="2016-02" db="EMBL/GenBank/DDBJ databases">
        <authorList>
            <person name="Sanders J.G."/>
            <person name="Lin J.Y."/>
            <person name="Wertz J.T."/>
            <person name="Russell J.A."/>
            <person name="Moreau C.S."/>
            <person name="Powell S."/>
        </authorList>
    </citation>
    <scope>NUCLEOTIDE SEQUENCE [LARGE SCALE GENOMIC DNA]</scope>
    <source>
        <strain evidence="3">CAG34</strain>
    </source>
</reference>
<evidence type="ECO:0000313" key="2">
    <source>
        <dbReference type="EMBL" id="KXU37858.1"/>
    </source>
</evidence>
<keyword evidence="3" id="KW-1185">Reference proteome</keyword>
<protein>
    <submittedName>
        <fullName evidence="2">Uncharacterized protein</fullName>
    </submittedName>
</protein>
<feature type="compositionally biased region" description="Low complexity" evidence="1">
    <location>
        <begin position="331"/>
        <end position="340"/>
    </location>
</feature>
<comment type="caution">
    <text evidence="2">The sequence shown here is derived from an EMBL/GenBank/DDBJ whole genome shotgun (WGS) entry which is preliminary data.</text>
</comment>
<accession>A0A139STC8</accession>
<evidence type="ECO:0000313" key="3">
    <source>
        <dbReference type="Proteomes" id="UP000070058"/>
    </source>
</evidence>
<feature type="compositionally biased region" description="Basic and acidic residues" evidence="1">
    <location>
        <begin position="401"/>
        <end position="417"/>
    </location>
</feature>
<organism evidence="2 3">
    <name type="scientific">Cephaloticoccus primus</name>
    <dbReference type="NCBI Taxonomy" id="1548207"/>
    <lineage>
        <taxon>Bacteria</taxon>
        <taxon>Pseudomonadati</taxon>
        <taxon>Verrucomicrobiota</taxon>
        <taxon>Opitutia</taxon>
        <taxon>Opitutales</taxon>
        <taxon>Opitutaceae</taxon>
        <taxon>Cephaloticoccus</taxon>
    </lineage>
</organism>
<evidence type="ECO:0000256" key="1">
    <source>
        <dbReference type="SAM" id="MobiDB-lite"/>
    </source>
</evidence>